<dbReference type="Pfam" id="PF12680">
    <property type="entry name" value="SnoaL_2"/>
    <property type="match status" value="1"/>
</dbReference>
<dbReference type="InterPro" id="IPR037401">
    <property type="entry name" value="SnoaL-like"/>
</dbReference>
<name>A0A1F5A5B6_9BACT</name>
<proteinExistence type="predicted"/>
<keyword evidence="2" id="KW-0378">Hydrolase</keyword>
<feature type="domain" description="SnoaL-like" evidence="1">
    <location>
        <begin position="28"/>
        <end position="119"/>
    </location>
</feature>
<accession>A0A1F5A5B6</accession>
<organism evidence="2 3">
    <name type="scientific">Candidatus Sediminicultor quintus</name>
    <dbReference type="NCBI Taxonomy" id="1797291"/>
    <lineage>
        <taxon>Bacteria</taxon>
        <taxon>Pseudomonadati</taxon>
        <taxon>Atribacterota</taxon>
        <taxon>Candidatus Phoenicimicrobiia</taxon>
        <taxon>Candidatus Pheonicimicrobiales</taxon>
        <taxon>Candidatus Phoenicimicrobiaceae</taxon>
        <taxon>Candidatus Sediminicultor</taxon>
    </lineage>
</organism>
<dbReference type="EMBL" id="MEYH01000100">
    <property type="protein sequence ID" value="OGD13782.1"/>
    <property type="molecule type" value="Genomic_DNA"/>
</dbReference>
<dbReference type="Gene3D" id="3.10.450.50">
    <property type="match status" value="1"/>
</dbReference>
<dbReference type="SUPFAM" id="SSF54427">
    <property type="entry name" value="NTF2-like"/>
    <property type="match status" value="1"/>
</dbReference>
<evidence type="ECO:0000313" key="2">
    <source>
        <dbReference type="EMBL" id="OGD13782.1"/>
    </source>
</evidence>
<protein>
    <submittedName>
        <fullName evidence="2">Limonene-1,2-epoxide hydrolase</fullName>
    </submittedName>
</protein>
<sequence>MNNNFNLFSLSTIQIKELWSKTYNRDGKTDWSHIFPYYHEEIVFKDTIQKIVGIDEFKNLCDRLTARCQQLKMNIPSIVMENNIIFMDWEMTMIFKKFPSSTIYGSTKLTLHQDGRIIEQRDYYDLWGDIFDNIPWFAKSYRKFMKKKFG</sequence>
<dbReference type="InterPro" id="IPR032710">
    <property type="entry name" value="NTF2-like_dom_sf"/>
</dbReference>
<reference evidence="2 3" key="1">
    <citation type="journal article" date="2016" name="Nat. Commun.">
        <title>Thousands of microbial genomes shed light on interconnected biogeochemical processes in an aquifer system.</title>
        <authorList>
            <person name="Anantharaman K."/>
            <person name="Brown C.T."/>
            <person name="Hug L.A."/>
            <person name="Sharon I."/>
            <person name="Castelle C.J."/>
            <person name="Probst A.J."/>
            <person name="Thomas B.C."/>
            <person name="Singh A."/>
            <person name="Wilkins M.J."/>
            <person name="Karaoz U."/>
            <person name="Brodie E.L."/>
            <person name="Williams K.H."/>
            <person name="Hubbard S.S."/>
            <person name="Banfield J.F."/>
        </authorList>
    </citation>
    <scope>NUCLEOTIDE SEQUENCE [LARGE SCALE GENOMIC DNA]</scope>
</reference>
<dbReference type="Proteomes" id="UP000177701">
    <property type="component" value="Unassembled WGS sequence"/>
</dbReference>
<evidence type="ECO:0000259" key="1">
    <source>
        <dbReference type="Pfam" id="PF12680"/>
    </source>
</evidence>
<evidence type="ECO:0000313" key="3">
    <source>
        <dbReference type="Proteomes" id="UP000177701"/>
    </source>
</evidence>
<gene>
    <name evidence="2" type="ORF">A2V47_00645</name>
</gene>
<dbReference type="AlphaFoldDB" id="A0A1F5A5B6"/>
<dbReference type="STRING" id="1797291.A2V47_00645"/>
<comment type="caution">
    <text evidence="2">The sequence shown here is derived from an EMBL/GenBank/DDBJ whole genome shotgun (WGS) entry which is preliminary data.</text>
</comment>
<dbReference type="GO" id="GO:0016787">
    <property type="term" value="F:hydrolase activity"/>
    <property type="evidence" value="ECO:0007669"/>
    <property type="project" value="UniProtKB-KW"/>
</dbReference>